<sequence length="497" mass="57611">MRKKLTLMFFFIMMLLTTSCSMKSIELHDSIESPRNNNIPICGRWVFTDYKLNAISNMDEEKAQSYIGLEAIFHEEFVTIGDENCIQPSFRLKKVDVEEYLKYHYKIVPEILNLESGEIEVISVSGLEQFFYEFLKVSDDTILVNINGVFFTLKKTSDDVELIQMDTLAHEGNVSIETAELTSEESIMTGVLLGLKSLDLENSQKGAEKWNYRTLFIRSVNREIVSIYEMENILLPRRTGFWKVKVDRQVVDGKINDNIIVYPLNKSMAVEEEDKLIIEAKLDSTIKNILYVGNDYISIENIHYRSRGERLLEFYPVDSIGKSKPLQILDVMGEMGREAFMEGFNREVLPDKEEYKNSLIDIKPDEESFGLFRKNGHWIFNGRVNFIENGIYSYKNFNIKAIPPKEVVYYDELAIPWNKIKAKIPEALDAFTSPNEDILIVLTQNDIFIYTLEGDNISEKPMENIKLKPAEKVIMAEWAVGRYPKIWEDEFLKNISN</sequence>
<reference evidence="2 3" key="1">
    <citation type="submission" date="2016-10" db="EMBL/GenBank/DDBJ databases">
        <authorList>
            <person name="de Groot N.N."/>
        </authorList>
    </citation>
    <scope>NUCLEOTIDE SEQUENCE [LARGE SCALE GENOMIC DNA]</scope>
    <source>
        <strain evidence="2 3">DSM 23310</strain>
    </source>
</reference>
<dbReference type="RefSeq" id="WP_093751044.1">
    <property type="nucleotide sequence ID" value="NZ_FNNG01000002.1"/>
</dbReference>
<proteinExistence type="predicted"/>
<name>A0A1H2TQ82_9FIRM</name>
<feature type="chain" id="PRO_5039472781" description="Lipoprotein" evidence="1">
    <location>
        <begin position="24"/>
        <end position="497"/>
    </location>
</feature>
<dbReference type="EMBL" id="FNNG01000002">
    <property type="protein sequence ID" value="SDW45955.1"/>
    <property type="molecule type" value="Genomic_DNA"/>
</dbReference>
<dbReference type="PROSITE" id="PS51257">
    <property type="entry name" value="PROKAR_LIPOPROTEIN"/>
    <property type="match status" value="1"/>
</dbReference>
<dbReference type="OrthoDB" id="2677224at2"/>
<feature type="signal peptide" evidence="1">
    <location>
        <begin position="1"/>
        <end position="23"/>
    </location>
</feature>
<keyword evidence="3" id="KW-1185">Reference proteome</keyword>
<evidence type="ECO:0000256" key="1">
    <source>
        <dbReference type="SAM" id="SignalP"/>
    </source>
</evidence>
<dbReference type="Proteomes" id="UP000198828">
    <property type="component" value="Unassembled WGS sequence"/>
</dbReference>
<organism evidence="2 3">
    <name type="scientific">Tepidimicrobium xylanilyticum</name>
    <dbReference type="NCBI Taxonomy" id="1123352"/>
    <lineage>
        <taxon>Bacteria</taxon>
        <taxon>Bacillati</taxon>
        <taxon>Bacillota</taxon>
        <taxon>Tissierellia</taxon>
        <taxon>Tissierellales</taxon>
        <taxon>Tepidimicrobiaceae</taxon>
        <taxon>Tepidimicrobium</taxon>
    </lineage>
</organism>
<dbReference type="AlphaFoldDB" id="A0A1H2TQ82"/>
<keyword evidence="1" id="KW-0732">Signal</keyword>
<evidence type="ECO:0000313" key="2">
    <source>
        <dbReference type="EMBL" id="SDW45955.1"/>
    </source>
</evidence>
<evidence type="ECO:0008006" key="4">
    <source>
        <dbReference type="Google" id="ProtNLM"/>
    </source>
</evidence>
<accession>A0A1H2TQ82</accession>
<gene>
    <name evidence="2" type="ORF">SAMN05660923_00775</name>
</gene>
<evidence type="ECO:0000313" key="3">
    <source>
        <dbReference type="Proteomes" id="UP000198828"/>
    </source>
</evidence>
<protein>
    <recommendedName>
        <fullName evidence="4">Lipoprotein</fullName>
    </recommendedName>
</protein>